<dbReference type="EMBL" id="CALLCH030000003">
    <property type="protein sequence ID" value="CAI4211820.1"/>
    <property type="molecule type" value="Genomic_DNA"/>
</dbReference>
<organism evidence="2 3">
    <name type="scientific">Parascedosporium putredinis</name>
    <dbReference type="NCBI Taxonomy" id="1442378"/>
    <lineage>
        <taxon>Eukaryota</taxon>
        <taxon>Fungi</taxon>
        <taxon>Dikarya</taxon>
        <taxon>Ascomycota</taxon>
        <taxon>Pezizomycotina</taxon>
        <taxon>Sordariomycetes</taxon>
        <taxon>Hypocreomycetidae</taxon>
        <taxon>Microascales</taxon>
        <taxon>Microascaceae</taxon>
        <taxon>Parascedosporium</taxon>
    </lineage>
</organism>
<proteinExistence type="predicted"/>
<evidence type="ECO:0000256" key="1">
    <source>
        <dbReference type="SAM" id="MobiDB-lite"/>
    </source>
</evidence>
<comment type="caution">
    <text evidence="2">The sequence shown here is derived from an EMBL/GenBank/DDBJ whole genome shotgun (WGS) entry which is preliminary data.</text>
</comment>
<feature type="region of interest" description="Disordered" evidence="1">
    <location>
        <begin position="154"/>
        <end position="175"/>
    </location>
</feature>
<evidence type="ECO:0000313" key="2">
    <source>
        <dbReference type="EMBL" id="CAI4211820.1"/>
    </source>
</evidence>
<name>A0A9P1GXP5_9PEZI</name>
<accession>A0A9P1GXP5</accession>
<sequence length="175" mass="18797">MAPVTHQNTISPNSFKFLIGPEQRPYFLRSGAVAGQSRALDALVHGSGSKEQNERSAVWTNVDEPTFLRFSQRQGLRHRRGLVFGGGGGGGGGGGRTKASSPWVNFALLFPDDGSHTRRNGPTDDYSEVFLSHARIYFLAEYYGIAELRPSPCTSSTAPSCSSRPTGSAWATSSS</sequence>
<reference evidence="2" key="1">
    <citation type="submission" date="2022-11" db="EMBL/GenBank/DDBJ databases">
        <authorList>
            <person name="Scott C."/>
            <person name="Bruce N."/>
        </authorList>
    </citation>
    <scope>NUCLEOTIDE SEQUENCE</scope>
</reference>
<feature type="compositionally biased region" description="Low complexity" evidence="1">
    <location>
        <begin position="154"/>
        <end position="166"/>
    </location>
</feature>
<dbReference type="OrthoDB" id="9997739at2759"/>
<evidence type="ECO:0000313" key="3">
    <source>
        <dbReference type="Proteomes" id="UP000838763"/>
    </source>
</evidence>
<protein>
    <submittedName>
        <fullName evidence="2">Uncharacterized protein</fullName>
    </submittedName>
</protein>
<dbReference type="AlphaFoldDB" id="A0A9P1GXP5"/>
<gene>
    <name evidence="2" type="ORF">PPNO1_LOCUS1594</name>
</gene>
<keyword evidence="3" id="KW-1185">Reference proteome</keyword>
<dbReference type="Proteomes" id="UP000838763">
    <property type="component" value="Unassembled WGS sequence"/>
</dbReference>